<evidence type="ECO:0000313" key="1">
    <source>
        <dbReference type="EMBL" id="GBP14334.1"/>
    </source>
</evidence>
<accession>A0A4C1TJR6</accession>
<dbReference type="AlphaFoldDB" id="A0A4C1TJR6"/>
<evidence type="ECO:0000313" key="2">
    <source>
        <dbReference type="Proteomes" id="UP000299102"/>
    </source>
</evidence>
<proteinExistence type="predicted"/>
<keyword evidence="2" id="KW-1185">Reference proteome</keyword>
<name>A0A4C1TJR6_EUMVA</name>
<gene>
    <name evidence="1" type="ORF">EVAR_92334_1</name>
</gene>
<comment type="caution">
    <text evidence="1">The sequence shown here is derived from an EMBL/GenBank/DDBJ whole genome shotgun (WGS) entry which is preliminary data.</text>
</comment>
<reference evidence="1 2" key="1">
    <citation type="journal article" date="2019" name="Commun. Biol.">
        <title>The bagworm genome reveals a unique fibroin gene that provides high tensile strength.</title>
        <authorList>
            <person name="Kono N."/>
            <person name="Nakamura H."/>
            <person name="Ohtoshi R."/>
            <person name="Tomita M."/>
            <person name="Numata K."/>
            <person name="Arakawa K."/>
        </authorList>
    </citation>
    <scope>NUCLEOTIDE SEQUENCE [LARGE SCALE GENOMIC DNA]</scope>
</reference>
<dbReference type="Proteomes" id="UP000299102">
    <property type="component" value="Unassembled WGS sequence"/>
</dbReference>
<organism evidence="1 2">
    <name type="scientific">Eumeta variegata</name>
    <name type="common">Bagworm moth</name>
    <name type="synonym">Eumeta japonica</name>
    <dbReference type="NCBI Taxonomy" id="151549"/>
    <lineage>
        <taxon>Eukaryota</taxon>
        <taxon>Metazoa</taxon>
        <taxon>Ecdysozoa</taxon>
        <taxon>Arthropoda</taxon>
        <taxon>Hexapoda</taxon>
        <taxon>Insecta</taxon>
        <taxon>Pterygota</taxon>
        <taxon>Neoptera</taxon>
        <taxon>Endopterygota</taxon>
        <taxon>Lepidoptera</taxon>
        <taxon>Glossata</taxon>
        <taxon>Ditrysia</taxon>
        <taxon>Tineoidea</taxon>
        <taxon>Psychidae</taxon>
        <taxon>Oiketicinae</taxon>
        <taxon>Eumeta</taxon>
    </lineage>
</organism>
<protein>
    <submittedName>
        <fullName evidence="1">Uncharacterized protein</fullName>
    </submittedName>
</protein>
<sequence>MQTRVAVFDVVFRPVSESFGGTLPRSERKVRRRVRSAPRRYKPAPLFGCFSLNPSGPIIISPSEIYVPATVNVNGGPDGAENKFQFIRCAYLDAVTAANTADSAELPPAPDRP</sequence>
<dbReference type="EMBL" id="BGZK01000063">
    <property type="protein sequence ID" value="GBP14334.1"/>
    <property type="molecule type" value="Genomic_DNA"/>
</dbReference>